<dbReference type="GeneID" id="110691215"/>
<protein>
    <recommendedName>
        <fullName evidence="14">GATA-type domain-containing protein</fullName>
    </recommendedName>
</protein>
<dbReference type="InterPro" id="IPR013088">
    <property type="entry name" value="Znf_NHR/GATA"/>
</dbReference>
<dbReference type="InterPro" id="IPR051140">
    <property type="entry name" value="GATA_TF"/>
</dbReference>
<dbReference type="InterPro" id="IPR000679">
    <property type="entry name" value="Znf_GATA"/>
</dbReference>
<evidence type="ECO:0000256" key="7">
    <source>
        <dbReference type="ARBA" id="ARBA00023125"/>
    </source>
</evidence>
<dbReference type="PANTHER" id="PTHR45658:SF18">
    <property type="entry name" value="PROTEIN GAT2"/>
    <property type="match status" value="1"/>
</dbReference>
<keyword evidence="8" id="KW-0010">Activator</keyword>
<dbReference type="GO" id="GO:0030154">
    <property type="term" value="P:cell differentiation"/>
    <property type="evidence" value="ECO:0007669"/>
    <property type="project" value="TreeGrafter"/>
</dbReference>
<keyword evidence="3" id="KW-0479">Metal-binding</keyword>
<dbReference type="OMA" id="YKHGRLY"/>
<organism evidence="15 16">
    <name type="scientific">Chenopodium quinoa</name>
    <name type="common">Quinoa</name>
    <dbReference type="NCBI Taxonomy" id="63459"/>
    <lineage>
        <taxon>Eukaryota</taxon>
        <taxon>Viridiplantae</taxon>
        <taxon>Streptophyta</taxon>
        <taxon>Embryophyta</taxon>
        <taxon>Tracheophyta</taxon>
        <taxon>Spermatophyta</taxon>
        <taxon>Magnoliopsida</taxon>
        <taxon>eudicotyledons</taxon>
        <taxon>Gunneridae</taxon>
        <taxon>Pentapetalae</taxon>
        <taxon>Caryophyllales</taxon>
        <taxon>Chenopodiaceae</taxon>
        <taxon>Chenopodioideae</taxon>
        <taxon>Atripliceae</taxon>
        <taxon>Chenopodium</taxon>
    </lineage>
</organism>
<dbReference type="PROSITE" id="PS00344">
    <property type="entry name" value="GATA_ZN_FINGER_1"/>
    <property type="match status" value="2"/>
</dbReference>
<dbReference type="OrthoDB" id="2162994at2759"/>
<evidence type="ECO:0000256" key="2">
    <source>
        <dbReference type="ARBA" id="ARBA00005694"/>
    </source>
</evidence>
<dbReference type="SMART" id="SM00401">
    <property type="entry name" value="ZnF_GATA"/>
    <property type="match status" value="2"/>
</dbReference>
<feature type="compositionally biased region" description="Polar residues" evidence="13">
    <location>
        <begin position="289"/>
        <end position="302"/>
    </location>
</feature>
<evidence type="ECO:0000256" key="3">
    <source>
        <dbReference type="ARBA" id="ARBA00022723"/>
    </source>
</evidence>
<accession>A0A803MU05</accession>
<evidence type="ECO:0000256" key="1">
    <source>
        <dbReference type="ARBA" id="ARBA00004123"/>
    </source>
</evidence>
<reference evidence="15" key="1">
    <citation type="journal article" date="2017" name="Nature">
        <title>The genome of Chenopodium quinoa.</title>
        <authorList>
            <person name="Jarvis D.E."/>
            <person name="Ho Y.S."/>
            <person name="Lightfoot D.J."/>
            <person name="Schmoeckel S.M."/>
            <person name="Li B."/>
            <person name="Borm T.J.A."/>
            <person name="Ohyanagi H."/>
            <person name="Mineta K."/>
            <person name="Michell C.T."/>
            <person name="Saber N."/>
            <person name="Kharbatia N.M."/>
            <person name="Rupper R.R."/>
            <person name="Sharp A.R."/>
            <person name="Dally N."/>
            <person name="Boughton B.A."/>
            <person name="Woo Y.H."/>
            <person name="Gao G."/>
            <person name="Schijlen E.G.W.M."/>
            <person name="Guo X."/>
            <person name="Momin A.A."/>
            <person name="Negrao S."/>
            <person name="Al-Babili S."/>
            <person name="Gehring C."/>
            <person name="Roessner U."/>
            <person name="Jung C."/>
            <person name="Murphy K."/>
            <person name="Arold S.T."/>
            <person name="Gojobori T."/>
            <person name="van der Linden C.G."/>
            <person name="van Loo E.N."/>
            <person name="Jellen E.N."/>
            <person name="Maughan P.J."/>
            <person name="Tester M."/>
        </authorList>
    </citation>
    <scope>NUCLEOTIDE SEQUENCE [LARGE SCALE GENOMIC DNA]</scope>
    <source>
        <strain evidence="15">cv. PI 614886</strain>
    </source>
</reference>
<gene>
    <name evidence="15" type="primary">LOC110691215</name>
</gene>
<dbReference type="GO" id="GO:0005634">
    <property type="term" value="C:nucleus"/>
    <property type="evidence" value="ECO:0007669"/>
    <property type="project" value="UniProtKB-SubCell"/>
</dbReference>
<dbReference type="SUPFAM" id="SSF57716">
    <property type="entry name" value="Glucocorticoid receptor-like (DNA-binding domain)"/>
    <property type="match status" value="2"/>
</dbReference>
<feature type="compositionally biased region" description="Polar residues" evidence="13">
    <location>
        <begin position="344"/>
        <end position="353"/>
    </location>
</feature>
<evidence type="ECO:0000259" key="14">
    <source>
        <dbReference type="PROSITE" id="PS50114"/>
    </source>
</evidence>
<dbReference type="Pfam" id="PF00320">
    <property type="entry name" value="GATA"/>
    <property type="match status" value="2"/>
</dbReference>
<evidence type="ECO:0000256" key="13">
    <source>
        <dbReference type="SAM" id="MobiDB-lite"/>
    </source>
</evidence>
<dbReference type="FunFam" id="3.30.50.10:FF:000025">
    <property type="entry name" value="GATA transcription factor"/>
    <property type="match status" value="1"/>
</dbReference>
<dbReference type="GO" id="GO:0006355">
    <property type="term" value="P:regulation of DNA-templated transcription"/>
    <property type="evidence" value="ECO:0007669"/>
    <property type="project" value="InterPro"/>
</dbReference>
<name>A0A803MU05_CHEQI</name>
<feature type="region of interest" description="Disordered" evidence="13">
    <location>
        <begin position="385"/>
        <end position="404"/>
    </location>
</feature>
<keyword evidence="4 12" id="KW-0863">Zinc-finger</keyword>
<evidence type="ECO:0000256" key="10">
    <source>
        <dbReference type="ARBA" id="ARBA00023242"/>
    </source>
</evidence>
<comment type="subcellular location">
    <subcellularLocation>
        <location evidence="1">Nucleus</location>
    </subcellularLocation>
</comment>
<keyword evidence="6" id="KW-0805">Transcription regulation</keyword>
<feature type="domain" description="GATA-type" evidence="14">
    <location>
        <begin position="412"/>
        <end position="448"/>
    </location>
</feature>
<dbReference type="Gramene" id="AUR62035227-RA">
    <property type="protein sequence ID" value="AUR62035227-RA:cds"/>
    <property type="gene ID" value="AUR62035227"/>
</dbReference>
<feature type="compositionally biased region" description="Basic and acidic residues" evidence="13">
    <location>
        <begin position="323"/>
        <end position="332"/>
    </location>
</feature>
<dbReference type="Gene3D" id="3.30.50.10">
    <property type="entry name" value="Erythroid Transcription Factor GATA-1, subunit A"/>
    <property type="match status" value="2"/>
</dbReference>
<keyword evidence="16" id="KW-1185">Reference proteome</keyword>
<dbReference type="PANTHER" id="PTHR45658">
    <property type="entry name" value="GATA TRANSCRIPTION FACTOR"/>
    <property type="match status" value="1"/>
</dbReference>
<dbReference type="Proteomes" id="UP000596660">
    <property type="component" value="Unplaced"/>
</dbReference>
<sequence>MAASENKGVAISGNEKNGVDPIPNTHVSFGQLLDLGVINQFGQLLGDYSRLDEELWLCDLENDKSMDALDSGYEGLKCQIIPSDETIIDVKQPLEYVDNAVCEGGMAPVKETSTSLNNSSQKNSQTSSPISVFQTERSYTDVISAMRAQSQCHQPTKNNFPGGRQFFGTTIYTREQNSACQSESEYSMESSLSDETEEYIPSKQVRTRKISDILDSDSDPAVKKCMHCKTTDTPQWRTEPRGRKTLCNACGVQYKHGRLYPDYRPLKSPGFDPSIHFNLPKKVQEMRMGSSSEQGPNPTPKSNKIEERRMVYTIEKGPNLTPKPKEGEEIRMSHTSGRDPITPKTKSQRPSFESDSDEEWILGNNERDQNRAHRAKKFEKLREKVSNEIQSDSRERSQNSDSYLSLKRKLPKHAGKKCLHCESKDTPQWREGPMGRHTLCNACGVQYRAGRLFPEYRPLKSPTYDPSLHSHLPKQVLKLRMRMNSAEKCATSGTHEKPP</sequence>
<dbReference type="AlphaFoldDB" id="A0A803MU05"/>
<keyword evidence="10" id="KW-0539">Nucleus</keyword>
<feature type="compositionally biased region" description="Basic and acidic residues" evidence="13">
    <location>
        <begin position="385"/>
        <end position="398"/>
    </location>
</feature>
<dbReference type="KEGG" id="cqi:110691215"/>
<evidence type="ECO:0000256" key="9">
    <source>
        <dbReference type="ARBA" id="ARBA00023163"/>
    </source>
</evidence>
<dbReference type="SMR" id="A0A803MU05"/>
<feature type="region of interest" description="Disordered" evidence="13">
    <location>
        <begin position="112"/>
        <end position="131"/>
    </location>
</feature>
<keyword evidence="7" id="KW-0238">DNA-binding</keyword>
<reference evidence="15" key="2">
    <citation type="submission" date="2021-03" db="UniProtKB">
        <authorList>
            <consortium name="EnsemblPlants"/>
        </authorList>
    </citation>
    <scope>IDENTIFICATION</scope>
</reference>
<dbReference type="EnsemblPlants" id="AUR62035227-RA">
    <property type="protein sequence ID" value="AUR62035227-RA:cds"/>
    <property type="gene ID" value="AUR62035227"/>
</dbReference>
<evidence type="ECO:0000256" key="5">
    <source>
        <dbReference type="ARBA" id="ARBA00022833"/>
    </source>
</evidence>
<evidence type="ECO:0000256" key="8">
    <source>
        <dbReference type="ARBA" id="ARBA00023159"/>
    </source>
</evidence>
<evidence type="ECO:0000256" key="4">
    <source>
        <dbReference type="ARBA" id="ARBA00022771"/>
    </source>
</evidence>
<evidence type="ECO:0000256" key="12">
    <source>
        <dbReference type="PROSITE-ProRule" id="PRU00094"/>
    </source>
</evidence>
<dbReference type="RefSeq" id="XP_021723817.1">
    <property type="nucleotide sequence ID" value="XM_021868125.1"/>
</dbReference>
<dbReference type="GO" id="GO:0043565">
    <property type="term" value="F:sequence-specific DNA binding"/>
    <property type="evidence" value="ECO:0007669"/>
    <property type="project" value="InterPro"/>
</dbReference>
<evidence type="ECO:0000313" key="16">
    <source>
        <dbReference type="Proteomes" id="UP000596660"/>
    </source>
</evidence>
<evidence type="ECO:0000256" key="11">
    <source>
        <dbReference type="ARBA" id="ARBA00055020"/>
    </source>
</evidence>
<comment type="function">
    <text evidence="11">Transcriptional activator that specifically binds 5'-GATA-3' or 5'-GAT-3' motifs within gene promoters. May be involved in the regulation of some light-responsive genes.</text>
</comment>
<proteinExistence type="inferred from homology"/>
<feature type="compositionally biased region" description="Low complexity" evidence="13">
    <location>
        <begin position="112"/>
        <end position="128"/>
    </location>
</feature>
<keyword evidence="5" id="KW-0862">Zinc</keyword>
<dbReference type="GO" id="GO:0008270">
    <property type="term" value="F:zinc ion binding"/>
    <property type="evidence" value="ECO:0007669"/>
    <property type="project" value="UniProtKB-KW"/>
</dbReference>
<comment type="similarity">
    <text evidence="2">Belongs to the type IV zinc-finger family. Class A subfamily.</text>
</comment>
<feature type="region of interest" description="Disordered" evidence="13">
    <location>
        <begin position="284"/>
        <end position="374"/>
    </location>
</feature>
<keyword evidence="9" id="KW-0804">Transcription</keyword>
<evidence type="ECO:0000313" key="15">
    <source>
        <dbReference type="EnsemblPlants" id="AUR62035227-RA:cds"/>
    </source>
</evidence>
<feature type="domain" description="GATA-type" evidence="14">
    <location>
        <begin position="219"/>
        <end position="255"/>
    </location>
</feature>
<dbReference type="CDD" id="cd00202">
    <property type="entry name" value="ZnF_GATA"/>
    <property type="match status" value="2"/>
</dbReference>
<evidence type="ECO:0000256" key="6">
    <source>
        <dbReference type="ARBA" id="ARBA00023015"/>
    </source>
</evidence>
<dbReference type="PROSITE" id="PS50114">
    <property type="entry name" value="GATA_ZN_FINGER_2"/>
    <property type="match status" value="2"/>
</dbReference>